<feature type="region of interest" description="Disordered" evidence="1">
    <location>
        <begin position="175"/>
        <end position="197"/>
    </location>
</feature>
<dbReference type="AlphaFoldDB" id="A0A9W6BZT1"/>
<feature type="compositionally biased region" description="Low complexity" evidence="1">
    <location>
        <begin position="73"/>
        <end position="92"/>
    </location>
</feature>
<evidence type="ECO:0000313" key="3">
    <source>
        <dbReference type="Proteomes" id="UP001165080"/>
    </source>
</evidence>
<reference evidence="2 3" key="1">
    <citation type="journal article" date="2023" name="Commun. Biol.">
        <title>Reorganization of the ancestral sex-determining regions during the evolution of trioecy in Pleodorina starrii.</title>
        <authorList>
            <person name="Takahashi K."/>
            <person name="Suzuki S."/>
            <person name="Kawai-Toyooka H."/>
            <person name="Yamamoto K."/>
            <person name="Hamaji T."/>
            <person name="Ootsuki R."/>
            <person name="Yamaguchi H."/>
            <person name="Kawachi M."/>
            <person name="Higashiyama T."/>
            <person name="Nozaki H."/>
        </authorList>
    </citation>
    <scope>NUCLEOTIDE SEQUENCE [LARGE SCALE GENOMIC DNA]</scope>
    <source>
        <strain evidence="2 3">NIES-4479</strain>
    </source>
</reference>
<dbReference type="EMBL" id="BRXU01000042">
    <property type="protein sequence ID" value="GLC61113.1"/>
    <property type="molecule type" value="Genomic_DNA"/>
</dbReference>
<organism evidence="2 3">
    <name type="scientific">Pleodorina starrii</name>
    <dbReference type="NCBI Taxonomy" id="330485"/>
    <lineage>
        <taxon>Eukaryota</taxon>
        <taxon>Viridiplantae</taxon>
        <taxon>Chlorophyta</taxon>
        <taxon>core chlorophytes</taxon>
        <taxon>Chlorophyceae</taxon>
        <taxon>CS clade</taxon>
        <taxon>Chlamydomonadales</taxon>
        <taxon>Volvocaceae</taxon>
        <taxon>Pleodorina</taxon>
    </lineage>
</organism>
<protein>
    <submittedName>
        <fullName evidence="2">Uncharacterized protein</fullName>
    </submittedName>
</protein>
<proteinExistence type="predicted"/>
<comment type="caution">
    <text evidence="2">The sequence shown here is derived from an EMBL/GenBank/DDBJ whole genome shotgun (WGS) entry which is preliminary data.</text>
</comment>
<sequence length="197" mass="21154">MTGGTTDGASDNFFFDDFNKDRDKQAVMEFLNRKLCEILTELAEEMVDTMAEAQRQPAADAGTGEGEGRPAAEAEPGAPAAAAEAGTSGAAAKDGDAEEEEDKSSGGPAVFDEVAAMAAYNDAMAAIMREKNVTSKDMCALPDDHPLKELFFSAFDDQMFHELLERFIGQVRSRKEGPGEWDAEAAEGECDEDHTLE</sequence>
<feature type="compositionally biased region" description="Acidic residues" evidence="1">
    <location>
        <begin position="179"/>
        <end position="197"/>
    </location>
</feature>
<evidence type="ECO:0000313" key="2">
    <source>
        <dbReference type="EMBL" id="GLC61113.1"/>
    </source>
</evidence>
<keyword evidence="3" id="KW-1185">Reference proteome</keyword>
<accession>A0A9W6BZT1</accession>
<dbReference type="Proteomes" id="UP001165080">
    <property type="component" value="Unassembled WGS sequence"/>
</dbReference>
<gene>
    <name evidence="2" type="primary">PLEST010598</name>
    <name evidence="2" type="ORF">PLESTB_001719300</name>
</gene>
<evidence type="ECO:0000256" key="1">
    <source>
        <dbReference type="SAM" id="MobiDB-lite"/>
    </source>
</evidence>
<name>A0A9W6BZT1_9CHLO</name>
<feature type="region of interest" description="Disordered" evidence="1">
    <location>
        <begin position="49"/>
        <end position="110"/>
    </location>
</feature>
<dbReference type="OrthoDB" id="539686at2759"/>